<comment type="pathway">
    <text evidence="4">Carbohydrate biosynthesis; gluconeogenesis.</text>
</comment>
<evidence type="ECO:0000313" key="5">
    <source>
        <dbReference type="EMBL" id="KAA6394189.1"/>
    </source>
</evidence>
<dbReference type="AlphaFoldDB" id="A0A5J4WIL0"/>
<evidence type="ECO:0000256" key="3">
    <source>
        <dbReference type="ARBA" id="ARBA00023235"/>
    </source>
</evidence>
<keyword evidence="3 4" id="KW-0413">Isomerase</keyword>
<dbReference type="InterPro" id="IPR000652">
    <property type="entry name" value="Triosephosphate_isomerase"/>
</dbReference>
<name>A0A5J4WIL0_9EUKA</name>
<comment type="similarity">
    <text evidence="1 4">Belongs to the triosephosphate isomerase family.</text>
</comment>
<proteinExistence type="inferred from homology"/>
<sequence>MAPKFFLMLESKTSLVSNSERRDIFHETDEEIGLKVKKAHEAGLIVIVCLNKRKIDRDAGKTNNIIFAQNQTCCSQTQQIGNALSLVIVYEPVCAIGT</sequence>
<dbReference type="Proteomes" id="UP000324800">
    <property type="component" value="Unassembled WGS sequence"/>
</dbReference>
<dbReference type="SUPFAM" id="SSF51351">
    <property type="entry name" value="Triosephosphate isomerase (TIM)"/>
    <property type="match status" value="1"/>
</dbReference>
<dbReference type="UniPathway" id="UPA00138"/>
<dbReference type="InterPro" id="IPR035990">
    <property type="entry name" value="TIM_sf"/>
</dbReference>
<dbReference type="GO" id="GO:0006094">
    <property type="term" value="P:gluconeogenesis"/>
    <property type="evidence" value="ECO:0007669"/>
    <property type="project" value="UniProtKB-UniPathway"/>
</dbReference>
<reference evidence="5 6" key="1">
    <citation type="submission" date="2019-03" db="EMBL/GenBank/DDBJ databases">
        <title>Single cell metagenomics reveals metabolic interactions within the superorganism composed of flagellate Streblomastix strix and complex community of Bacteroidetes bacteria on its surface.</title>
        <authorList>
            <person name="Treitli S.C."/>
            <person name="Kolisko M."/>
            <person name="Husnik F."/>
            <person name="Keeling P."/>
            <person name="Hampl V."/>
        </authorList>
    </citation>
    <scope>NUCLEOTIDE SEQUENCE [LARGE SCALE GENOMIC DNA]</scope>
    <source>
        <strain evidence="5">ST1C</strain>
    </source>
</reference>
<dbReference type="GO" id="GO:0006096">
    <property type="term" value="P:glycolytic process"/>
    <property type="evidence" value="ECO:0007669"/>
    <property type="project" value="UniProtKB-UniPathway"/>
</dbReference>
<dbReference type="GO" id="GO:0019563">
    <property type="term" value="P:glycerol catabolic process"/>
    <property type="evidence" value="ECO:0007669"/>
    <property type="project" value="TreeGrafter"/>
</dbReference>
<protein>
    <recommendedName>
        <fullName evidence="4">Triosephosphate isomerase</fullName>
        <ecNumber evidence="4">5.3.1.1</ecNumber>
    </recommendedName>
</protein>
<evidence type="ECO:0000313" key="6">
    <source>
        <dbReference type="Proteomes" id="UP000324800"/>
    </source>
</evidence>
<dbReference type="GO" id="GO:0005829">
    <property type="term" value="C:cytosol"/>
    <property type="evidence" value="ECO:0007669"/>
    <property type="project" value="TreeGrafter"/>
</dbReference>
<dbReference type="PANTHER" id="PTHR21139:SF42">
    <property type="entry name" value="TRIOSEPHOSPHATE ISOMERASE"/>
    <property type="match status" value="1"/>
</dbReference>
<comment type="pathway">
    <text evidence="4">Carbohydrate degradation; glycolysis; D-glyceraldehyde 3-phosphate from glycerone phosphate: step 1/1.</text>
</comment>
<evidence type="ECO:0000256" key="4">
    <source>
        <dbReference type="RuleBase" id="RU363013"/>
    </source>
</evidence>
<dbReference type="OrthoDB" id="6715177at2759"/>
<dbReference type="EMBL" id="SNRW01002014">
    <property type="protein sequence ID" value="KAA6394189.1"/>
    <property type="molecule type" value="Genomic_DNA"/>
</dbReference>
<accession>A0A5J4WIL0</accession>
<organism evidence="5 6">
    <name type="scientific">Streblomastix strix</name>
    <dbReference type="NCBI Taxonomy" id="222440"/>
    <lineage>
        <taxon>Eukaryota</taxon>
        <taxon>Metamonada</taxon>
        <taxon>Preaxostyla</taxon>
        <taxon>Oxymonadida</taxon>
        <taxon>Streblomastigidae</taxon>
        <taxon>Streblomastix</taxon>
    </lineage>
</organism>
<dbReference type="GO" id="GO:0046166">
    <property type="term" value="P:glyceraldehyde-3-phosphate biosynthetic process"/>
    <property type="evidence" value="ECO:0007669"/>
    <property type="project" value="TreeGrafter"/>
</dbReference>
<keyword evidence="4" id="KW-0312">Gluconeogenesis</keyword>
<dbReference type="GO" id="GO:0004807">
    <property type="term" value="F:triose-phosphate isomerase activity"/>
    <property type="evidence" value="ECO:0007669"/>
    <property type="project" value="UniProtKB-EC"/>
</dbReference>
<comment type="subunit">
    <text evidence="2">Homodimer.</text>
</comment>
<keyword evidence="4" id="KW-0324">Glycolysis</keyword>
<dbReference type="PANTHER" id="PTHR21139">
    <property type="entry name" value="TRIOSEPHOSPHATE ISOMERASE"/>
    <property type="match status" value="1"/>
</dbReference>
<dbReference type="EC" id="5.3.1.1" evidence="4"/>
<evidence type="ECO:0000256" key="1">
    <source>
        <dbReference type="ARBA" id="ARBA00007422"/>
    </source>
</evidence>
<comment type="catalytic activity">
    <reaction evidence="4">
        <text>D-glyceraldehyde 3-phosphate = dihydroxyacetone phosphate</text>
        <dbReference type="Rhea" id="RHEA:18585"/>
        <dbReference type="ChEBI" id="CHEBI:57642"/>
        <dbReference type="ChEBI" id="CHEBI:59776"/>
        <dbReference type="EC" id="5.3.1.1"/>
    </reaction>
</comment>
<dbReference type="PROSITE" id="PS51440">
    <property type="entry name" value="TIM_2"/>
    <property type="match status" value="1"/>
</dbReference>
<dbReference type="InterPro" id="IPR013785">
    <property type="entry name" value="Aldolase_TIM"/>
</dbReference>
<dbReference type="Pfam" id="PF00121">
    <property type="entry name" value="TIM"/>
    <property type="match status" value="1"/>
</dbReference>
<gene>
    <name evidence="5" type="ORF">EZS28_010285</name>
</gene>
<evidence type="ECO:0000256" key="2">
    <source>
        <dbReference type="ARBA" id="ARBA00011738"/>
    </source>
</evidence>
<dbReference type="Gene3D" id="3.20.20.70">
    <property type="entry name" value="Aldolase class I"/>
    <property type="match status" value="1"/>
</dbReference>
<dbReference type="UniPathway" id="UPA00109">
    <property type="reaction ID" value="UER00189"/>
</dbReference>
<comment type="caution">
    <text evidence="5">The sequence shown here is derived from an EMBL/GenBank/DDBJ whole genome shotgun (WGS) entry which is preliminary data.</text>
</comment>